<dbReference type="PROSITE" id="PS50072">
    <property type="entry name" value="CSA_PPIASE_2"/>
    <property type="match status" value="1"/>
</dbReference>
<dbReference type="EC" id="5.2.1.8" evidence="1"/>
<keyword evidence="3 6" id="KW-0413">Isomerase</keyword>
<accession>A0A3B0TNR6</accession>
<dbReference type="InterPro" id="IPR044666">
    <property type="entry name" value="Cyclophilin_A-like"/>
</dbReference>
<evidence type="ECO:0000256" key="4">
    <source>
        <dbReference type="SAM" id="Phobius"/>
    </source>
</evidence>
<dbReference type="SUPFAM" id="SSF50891">
    <property type="entry name" value="Cyclophilin-like"/>
    <property type="match status" value="1"/>
</dbReference>
<keyword evidence="4" id="KW-1133">Transmembrane helix</keyword>
<feature type="domain" description="PPIase cyclophilin-type" evidence="5">
    <location>
        <begin position="64"/>
        <end position="202"/>
    </location>
</feature>
<evidence type="ECO:0000256" key="2">
    <source>
        <dbReference type="ARBA" id="ARBA00023110"/>
    </source>
</evidence>
<proteinExistence type="predicted"/>
<dbReference type="InterPro" id="IPR002130">
    <property type="entry name" value="Cyclophilin-type_PPIase_dom"/>
</dbReference>
<dbReference type="PANTHER" id="PTHR45625">
    <property type="entry name" value="PEPTIDYL-PROLYL CIS-TRANS ISOMERASE-RELATED"/>
    <property type="match status" value="1"/>
</dbReference>
<gene>
    <name evidence="6" type="ORF">MNBD_ALPHA12-96</name>
</gene>
<evidence type="ECO:0000259" key="5">
    <source>
        <dbReference type="PROSITE" id="PS50072"/>
    </source>
</evidence>
<dbReference type="PRINTS" id="PR00153">
    <property type="entry name" value="CSAPPISMRASE"/>
</dbReference>
<dbReference type="GO" id="GO:0003755">
    <property type="term" value="F:peptidyl-prolyl cis-trans isomerase activity"/>
    <property type="evidence" value="ECO:0007669"/>
    <property type="project" value="UniProtKB-KW"/>
</dbReference>
<dbReference type="PANTHER" id="PTHR45625:SF4">
    <property type="entry name" value="PEPTIDYLPROLYL ISOMERASE DOMAIN AND WD REPEAT-CONTAINING PROTEIN 1"/>
    <property type="match status" value="1"/>
</dbReference>
<name>A0A3B0TNR6_9ZZZZ</name>
<organism evidence="6">
    <name type="scientific">hydrothermal vent metagenome</name>
    <dbReference type="NCBI Taxonomy" id="652676"/>
    <lineage>
        <taxon>unclassified sequences</taxon>
        <taxon>metagenomes</taxon>
        <taxon>ecological metagenomes</taxon>
    </lineage>
</organism>
<dbReference type="CDD" id="cd00317">
    <property type="entry name" value="cyclophilin"/>
    <property type="match status" value="1"/>
</dbReference>
<evidence type="ECO:0000313" key="6">
    <source>
        <dbReference type="EMBL" id="VAW17843.1"/>
    </source>
</evidence>
<feature type="transmembrane region" description="Helical" evidence="4">
    <location>
        <begin position="12"/>
        <end position="31"/>
    </location>
</feature>
<dbReference type="Gene3D" id="2.40.100.10">
    <property type="entry name" value="Cyclophilin-like"/>
    <property type="match status" value="1"/>
</dbReference>
<reference evidence="6" key="1">
    <citation type="submission" date="2018-06" db="EMBL/GenBank/DDBJ databases">
        <authorList>
            <person name="Zhirakovskaya E."/>
        </authorList>
    </citation>
    <scope>NUCLEOTIDE SEQUENCE</scope>
</reference>
<dbReference type="AlphaFoldDB" id="A0A3B0TNR6"/>
<sequence length="208" mass="22269">MNNIRGKSDRLIAILVFLFVGLFALVVFTLYSPFGLQQAKAQGANNAAVSEGKMPVIKMQLKTGPVIIQLRPDLAPKNVAQIIALTNEGFYDGIVFHRVIEGFMAQTGDPTGTGMGGSDLPDLKAEFTDTPFVRGTIGMARTPNPDSANSQFFIVYGDASFLNGQYTVIGKVIKGMENVDAIKKGDANANGIVVNPDKIISMRVLSGE</sequence>
<dbReference type="InterPro" id="IPR029000">
    <property type="entry name" value="Cyclophilin-like_dom_sf"/>
</dbReference>
<evidence type="ECO:0000256" key="1">
    <source>
        <dbReference type="ARBA" id="ARBA00013194"/>
    </source>
</evidence>
<protein>
    <recommendedName>
        <fullName evidence="1">peptidylprolyl isomerase</fullName>
        <ecNumber evidence="1">5.2.1.8</ecNumber>
    </recommendedName>
</protein>
<keyword evidence="4" id="KW-0472">Membrane</keyword>
<dbReference type="EMBL" id="UOEO01000079">
    <property type="protein sequence ID" value="VAW17843.1"/>
    <property type="molecule type" value="Genomic_DNA"/>
</dbReference>
<dbReference type="Pfam" id="PF00160">
    <property type="entry name" value="Pro_isomerase"/>
    <property type="match status" value="1"/>
</dbReference>
<evidence type="ECO:0000256" key="3">
    <source>
        <dbReference type="ARBA" id="ARBA00023235"/>
    </source>
</evidence>
<keyword evidence="4" id="KW-0812">Transmembrane</keyword>
<keyword evidence="2" id="KW-0697">Rotamase</keyword>